<dbReference type="Proteomes" id="UP000229401">
    <property type="component" value="Unassembled WGS sequence"/>
</dbReference>
<organism evidence="2 3">
    <name type="scientific">Candidatus Roizmanbacteria bacterium CG_4_10_14_0_8_um_filter_33_9</name>
    <dbReference type="NCBI Taxonomy" id="1974826"/>
    <lineage>
        <taxon>Bacteria</taxon>
        <taxon>Candidatus Roizmaniibacteriota</taxon>
    </lineage>
</organism>
<dbReference type="EMBL" id="PFLI01000046">
    <property type="protein sequence ID" value="PIY72388.1"/>
    <property type="molecule type" value="Genomic_DNA"/>
</dbReference>
<feature type="transmembrane region" description="Helical" evidence="1">
    <location>
        <begin position="263"/>
        <end position="282"/>
    </location>
</feature>
<feature type="non-terminal residue" evidence="2">
    <location>
        <position position="1"/>
    </location>
</feature>
<feature type="transmembrane region" description="Helical" evidence="1">
    <location>
        <begin position="195"/>
        <end position="212"/>
    </location>
</feature>
<gene>
    <name evidence="2" type="ORF">COY87_01245</name>
</gene>
<evidence type="ECO:0000313" key="3">
    <source>
        <dbReference type="Proteomes" id="UP000229401"/>
    </source>
</evidence>
<dbReference type="AlphaFoldDB" id="A0A2M7QK45"/>
<feature type="transmembrane region" description="Helical" evidence="1">
    <location>
        <begin position="123"/>
        <end position="143"/>
    </location>
</feature>
<comment type="caution">
    <text evidence="2">The sequence shown here is derived from an EMBL/GenBank/DDBJ whole genome shotgun (WGS) entry which is preliminary data.</text>
</comment>
<proteinExistence type="predicted"/>
<name>A0A2M7QK45_9BACT</name>
<evidence type="ECO:0000256" key="1">
    <source>
        <dbReference type="SAM" id="Phobius"/>
    </source>
</evidence>
<keyword evidence="1" id="KW-1133">Transmembrane helix</keyword>
<evidence type="ECO:0000313" key="2">
    <source>
        <dbReference type="EMBL" id="PIY72388.1"/>
    </source>
</evidence>
<feature type="transmembrane region" description="Helical" evidence="1">
    <location>
        <begin position="289"/>
        <end position="306"/>
    </location>
</feature>
<accession>A0A2M7QK45</accession>
<protein>
    <recommendedName>
        <fullName evidence="4">Glycosyltransferase RgtA/B/C/D-like domain-containing protein</fullName>
    </recommendedName>
</protein>
<feature type="transmembrane region" description="Helical" evidence="1">
    <location>
        <begin position="233"/>
        <end position="251"/>
    </location>
</feature>
<keyword evidence="1" id="KW-0812">Transmembrane</keyword>
<feature type="transmembrane region" description="Helical" evidence="1">
    <location>
        <begin position="55"/>
        <end position="74"/>
    </location>
</feature>
<feature type="transmembrane region" description="Helical" evidence="1">
    <location>
        <begin position="86"/>
        <end position="111"/>
    </location>
</feature>
<evidence type="ECO:0008006" key="4">
    <source>
        <dbReference type="Google" id="ProtNLM"/>
    </source>
</evidence>
<feature type="transmembrane region" description="Helical" evidence="1">
    <location>
        <begin position="12"/>
        <end position="35"/>
    </location>
</feature>
<sequence length="428" mass="49977">SYKFFKNRNKDPLFIASGLFFIFFGSSFSYILSLYHFHSWQSFMYAQAMQSGRALLNMSYAWSLPILLGALIILQKDKLTIRKIILLGIFLFFMFGLKFYGGVVLFVLIFVNRFFIWIKKGNVKILFEIVLYLIASYVGYIIFYKTSGSFNGFPFAFSPFAIAHPLIEEKDMFYIPSLVLARYYLVSVNSFSPRLLGIELFTAIIFLIFNFGSRMIGSVLIMKKLIQRKVTRYDGIIILIIIVFTTFTLLFVQKGEWWNIIQFLGYTLFLMNFFAAEALFYLLKSKKKIFLLIGIGFILLTLPTNIEQVSFAGERHISFNNEELNALTFLKKKPNGVVLTLPVQETSYVSAFSEKQEYIADKNPLNLLGIDYEKRMNEVRDLHNPIFNIDKIKYIYYRKNNGEIESFIAPKEYRQIFENKEIIIFSKK</sequence>
<feature type="transmembrane region" description="Helical" evidence="1">
    <location>
        <begin position="150"/>
        <end position="167"/>
    </location>
</feature>
<keyword evidence="1" id="KW-0472">Membrane</keyword>
<reference evidence="3" key="1">
    <citation type="submission" date="2017-09" db="EMBL/GenBank/DDBJ databases">
        <title>Depth-based differentiation of microbial function through sediment-hosted aquifers and enrichment of novel symbionts in the deep terrestrial subsurface.</title>
        <authorList>
            <person name="Probst A.J."/>
            <person name="Ladd B."/>
            <person name="Jarett J.K."/>
            <person name="Geller-Mcgrath D.E."/>
            <person name="Sieber C.M.K."/>
            <person name="Emerson J.B."/>
            <person name="Anantharaman K."/>
            <person name="Thomas B.C."/>
            <person name="Malmstrom R."/>
            <person name="Stieglmeier M."/>
            <person name="Klingl A."/>
            <person name="Woyke T."/>
            <person name="Ryan C.M."/>
            <person name="Banfield J.F."/>
        </authorList>
    </citation>
    <scope>NUCLEOTIDE SEQUENCE [LARGE SCALE GENOMIC DNA]</scope>
</reference>